<feature type="transmembrane region" description="Helical" evidence="6">
    <location>
        <begin position="44"/>
        <end position="62"/>
    </location>
</feature>
<accession>A0A1R0GWU0</accession>
<dbReference type="InterPro" id="IPR011701">
    <property type="entry name" value="MFS"/>
</dbReference>
<dbReference type="Proteomes" id="UP000187455">
    <property type="component" value="Unassembled WGS sequence"/>
</dbReference>
<dbReference type="STRING" id="133383.A0A1R0GWU0"/>
<dbReference type="AlphaFoldDB" id="A0A1R0GWU0"/>
<feature type="transmembrane region" description="Helical" evidence="6">
    <location>
        <begin position="205"/>
        <end position="224"/>
    </location>
</feature>
<comment type="subcellular location">
    <subcellularLocation>
        <location evidence="1">Membrane</location>
        <topology evidence="1">Multi-pass membrane protein</topology>
    </subcellularLocation>
</comment>
<feature type="transmembrane region" description="Helical" evidence="6">
    <location>
        <begin position="335"/>
        <end position="353"/>
    </location>
</feature>
<sequence>MGNESNIDFDDTSKEIVRVNVTTELTDRENSILKRAVRKVDLRVIPMVVLLYFCAILDRSNIGSALVNGLKTGLHLSNVEEANVTSLFYVFYIILETPSNILLKKFRPHIWFSTIGILWSITIICLAAVKNGTAFVVLRCLLGVFESGLTPGLIGYLSYWYSRSEIGFRTILLFFAVPIAGIVGAPLAAGFASVHIKGFLGFQNIFLLEGILTLIVTSASFFLIKDFPEEVKYLTPEEKELLVNRLRDEQGMASKSHGSIKETIACLLDWKMWVFALVNYGINNAYVVIGIFGPTLIKGYGYSGIQSTYLAIIPSCFGLFGIIFSLTLVHYKVPFVVIITINSCIAITGFCVANFAQGKILRLVFLGVAGFGGLANVPLPPSWMSVNQGGIYKSIISSSVIVSFGTICGVVAPHLFVSSMGPKYTQGSLYTILANACSVLLAIALSFYFRVVNKHRDNNPTDVSNLTESEQRLLNDQHPNFRYKC</sequence>
<dbReference type="GO" id="GO:0015295">
    <property type="term" value="F:solute:proton symporter activity"/>
    <property type="evidence" value="ECO:0007669"/>
    <property type="project" value="TreeGrafter"/>
</dbReference>
<evidence type="ECO:0000256" key="4">
    <source>
        <dbReference type="ARBA" id="ARBA00022989"/>
    </source>
</evidence>
<dbReference type="InterPro" id="IPR036259">
    <property type="entry name" value="MFS_trans_sf"/>
</dbReference>
<feature type="transmembrane region" description="Helical" evidence="6">
    <location>
        <begin position="82"/>
        <end position="103"/>
    </location>
</feature>
<dbReference type="Gene3D" id="1.20.1250.20">
    <property type="entry name" value="MFS general substrate transporter like domains"/>
    <property type="match status" value="1"/>
</dbReference>
<feature type="transmembrane region" description="Helical" evidence="6">
    <location>
        <begin position="171"/>
        <end position="193"/>
    </location>
</feature>
<feature type="transmembrane region" description="Helical" evidence="6">
    <location>
        <begin position="308"/>
        <end position="329"/>
    </location>
</feature>
<dbReference type="GO" id="GO:0005886">
    <property type="term" value="C:plasma membrane"/>
    <property type="evidence" value="ECO:0007669"/>
    <property type="project" value="TreeGrafter"/>
</dbReference>
<comment type="caution">
    <text evidence="7">The sequence shown here is derived from an EMBL/GenBank/DDBJ whole genome shotgun (WGS) entry which is preliminary data.</text>
</comment>
<feature type="transmembrane region" description="Helical" evidence="6">
    <location>
        <begin position="429"/>
        <end position="449"/>
    </location>
</feature>
<dbReference type="GO" id="GO:0015225">
    <property type="term" value="F:biotin transmembrane transporter activity"/>
    <property type="evidence" value="ECO:0007669"/>
    <property type="project" value="TreeGrafter"/>
</dbReference>
<protein>
    <submittedName>
        <fullName evidence="7">Putative tartrate transporter</fullName>
    </submittedName>
</protein>
<dbReference type="OrthoDB" id="2962993at2759"/>
<keyword evidence="3 6" id="KW-0812">Transmembrane</keyword>
<evidence type="ECO:0000256" key="6">
    <source>
        <dbReference type="SAM" id="Phobius"/>
    </source>
</evidence>
<dbReference type="GO" id="GO:1901604">
    <property type="term" value="F:dethiobiotin transmembrane transporter activity"/>
    <property type="evidence" value="ECO:0007669"/>
    <property type="project" value="TreeGrafter"/>
</dbReference>
<dbReference type="PANTHER" id="PTHR43791">
    <property type="entry name" value="PERMEASE-RELATED"/>
    <property type="match status" value="1"/>
</dbReference>
<name>A0A1R0GWU0_9FUNG</name>
<dbReference type="EMBL" id="LSSL01002520">
    <property type="protein sequence ID" value="OLY81366.1"/>
    <property type="molecule type" value="Genomic_DNA"/>
</dbReference>
<feature type="transmembrane region" description="Helical" evidence="6">
    <location>
        <begin position="110"/>
        <end position="129"/>
    </location>
</feature>
<dbReference type="PANTHER" id="PTHR43791:SF33">
    <property type="entry name" value="VITAMIN H TRANSPORTER 1"/>
    <property type="match status" value="1"/>
</dbReference>
<dbReference type="SUPFAM" id="SSF103473">
    <property type="entry name" value="MFS general substrate transporter"/>
    <property type="match status" value="1"/>
</dbReference>
<evidence type="ECO:0000256" key="3">
    <source>
        <dbReference type="ARBA" id="ARBA00022692"/>
    </source>
</evidence>
<feature type="transmembrane region" description="Helical" evidence="6">
    <location>
        <begin position="360"/>
        <end position="379"/>
    </location>
</feature>
<dbReference type="FunFam" id="1.20.1250.20:FF:000018">
    <property type="entry name" value="MFS transporter permease"/>
    <property type="match status" value="1"/>
</dbReference>
<keyword evidence="5 6" id="KW-0472">Membrane</keyword>
<feature type="transmembrane region" description="Helical" evidence="6">
    <location>
        <begin position="391"/>
        <end position="417"/>
    </location>
</feature>
<gene>
    <name evidence="7" type="ORF">AYI68_g4530</name>
</gene>
<evidence type="ECO:0000313" key="7">
    <source>
        <dbReference type="EMBL" id="OLY81366.1"/>
    </source>
</evidence>
<keyword evidence="4 6" id="KW-1133">Transmembrane helix</keyword>
<evidence type="ECO:0000256" key="5">
    <source>
        <dbReference type="ARBA" id="ARBA00023136"/>
    </source>
</evidence>
<feature type="transmembrane region" description="Helical" evidence="6">
    <location>
        <begin position="135"/>
        <end position="159"/>
    </location>
</feature>
<evidence type="ECO:0000256" key="1">
    <source>
        <dbReference type="ARBA" id="ARBA00004141"/>
    </source>
</evidence>
<dbReference type="Pfam" id="PF07690">
    <property type="entry name" value="MFS_1"/>
    <property type="match status" value="1"/>
</dbReference>
<keyword evidence="2" id="KW-0813">Transport</keyword>
<evidence type="ECO:0000313" key="8">
    <source>
        <dbReference type="Proteomes" id="UP000187455"/>
    </source>
</evidence>
<keyword evidence="8" id="KW-1185">Reference proteome</keyword>
<organism evidence="7 8">
    <name type="scientific">Smittium mucronatum</name>
    <dbReference type="NCBI Taxonomy" id="133383"/>
    <lineage>
        <taxon>Eukaryota</taxon>
        <taxon>Fungi</taxon>
        <taxon>Fungi incertae sedis</taxon>
        <taxon>Zoopagomycota</taxon>
        <taxon>Kickxellomycotina</taxon>
        <taxon>Harpellomycetes</taxon>
        <taxon>Harpellales</taxon>
        <taxon>Legeriomycetaceae</taxon>
        <taxon>Smittium</taxon>
    </lineage>
</organism>
<reference evidence="7 8" key="1">
    <citation type="journal article" date="2016" name="Mol. Biol. Evol.">
        <title>Genome-Wide Survey of Gut Fungi (Harpellales) Reveals the First Horizontally Transferred Ubiquitin Gene from a Mosquito Host.</title>
        <authorList>
            <person name="Wang Y."/>
            <person name="White M.M."/>
            <person name="Kvist S."/>
            <person name="Moncalvo J.M."/>
        </authorList>
    </citation>
    <scope>NUCLEOTIDE SEQUENCE [LARGE SCALE GENOMIC DNA]</scope>
    <source>
        <strain evidence="7 8">ALG-7-W6</strain>
    </source>
</reference>
<proteinExistence type="predicted"/>
<dbReference type="GO" id="GO:1905135">
    <property type="term" value="P:biotin import across plasma membrane"/>
    <property type="evidence" value="ECO:0007669"/>
    <property type="project" value="TreeGrafter"/>
</dbReference>
<evidence type="ECO:0000256" key="2">
    <source>
        <dbReference type="ARBA" id="ARBA00022448"/>
    </source>
</evidence>